<keyword evidence="4 8" id="KW-0479">Metal-binding</keyword>
<dbReference type="GO" id="GO:0008270">
    <property type="term" value="F:zinc ion binding"/>
    <property type="evidence" value="ECO:0007669"/>
    <property type="project" value="InterPro"/>
</dbReference>
<evidence type="ECO:0000313" key="11">
    <source>
        <dbReference type="Proteomes" id="UP000298860"/>
    </source>
</evidence>
<dbReference type="InterPro" id="IPR014710">
    <property type="entry name" value="RmlC-like_jellyroll"/>
</dbReference>
<evidence type="ECO:0000259" key="9">
    <source>
        <dbReference type="Pfam" id="PF20511"/>
    </source>
</evidence>
<keyword evidence="11" id="KW-1185">Reference proteome</keyword>
<dbReference type="InterPro" id="IPR046457">
    <property type="entry name" value="PMI_typeI_cat"/>
</dbReference>
<feature type="binding site" evidence="8">
    <location>
        <position position="100"/>
    </location>
    <ligand>
        <name>Zn(2+)</name>
        <dbReference type="ChEBI" id="CHEBI:29105"/>
    </ligand>
</feature>
<protein>
    <recommendedName>
        <fullName evidence="3">mannose-6-phosphate isomerase</fullName>
        <ecNumber evidence="3">5.3.1.8</ecNumber>
    </recommendedName>
</protein>
<dbReference type="GO" id="GO:0005829">
    <property type="term" value="C:cytosol"/>
    <property type="evidence" value="ECO:0007669"/>
    <property type="project" value="TreeGrafter"/>
</dbReference>
<comment type="catalytic activity">
    <reaction evidence="1">
        <text>D-mannose 6-phosphate = D-fructose 6-phosphate</text>
        <dbReference type="Rhea" id="RHEA:12356"/>
        <dbReference type="ChEBI" id="CHEBI:58735"/>
        <dbReference type="ChEBI" id="CHEBI:61527"/>
        <dbReference type="EC" id="5.3.1.8"/>
    </reaction>
</comment>
<comment type="cofactor">
    <cofactor evidence="8">
        <name>Zn(2+)</name>
        <dbReference type="ChEBI" id="CHEBI:29105"/>
    </cofactor>
    <text evidence="8">Binds 1 zinc ion per subunit.</text>
</comment>
<accession>A0A4D4J9F8</accession>
<feature type="binding site" evidence="8">
    <location>
        <position position="135"/>
    </location>
    <ligand>
        <name>Zn(2+)</name>
        <dbReference type="ChEBI" id="CHEBI:29105"/>
    </ligand>
</feature>
<feature type="active site" evidence="7">
    <location>
        <position position="283"/>
    </location>
</feature>
<dbReference type="GO" id="GO:0004476">
    <property type="term" value="F:mannose-6-phosphate isomerase activity"/>
    <property type="evidence" value="ECO:0007669"/>
    <property type="project" value="UniProtKB-EC"/>
</dbReference>
<dbReference type="Gene3D" id="2.60.120.10">
    <property type="entry name" value="Jelly Rolls"/>
    <property type="match status" value="2"/>
</dbReference>
<feature type="domain" description="Phosphomannose isomerase type I catalytic" evidence="9">
    <location>
        <begin position="4"/>
        <end position="150"/>
    </location>
</feature>
<evidence type="ECO:0000256" key="8">
    <source>
        <dbReference type="PIRSR" id="PIRSR001480-2"/>
    </source>
</evidence>
<dbReference type="EMBL" id="BJFL01000013">
    <property type="protein sequence ID" value="GDY31308.1"/>
    <property type="molecule type" value="Genomic_DNA"/>
</dbReference>
<dbReference type="Proteomes" id="UP000298860">
    <property type="component" value="Unassembled WGS sequence"/>
</dbReference>
<reference evidence="11" key="1">
    <citation type="submission" date="2019-04" db="EMBL/GenBank/DDBJ databases">
        <title>Draft genome sequence of Pseudonocardiaceae bacterium SL3-2-4.</title>
        <authorList>
            <person name="Ningsih F."/>
            <person name="Yokota A."/>
            <person name="Sakai Y."/>
            <person name="Nanatani K."/>
            <person name="Yabe S."/>
            <person name="Oetari A."/>
            <person name="Sjamsuridzal W."/>
        </authorList>
    </citation>
    <scope>NUCLEOTIDE SEQUENCE [LARGE SCALE GENOMIC DNA]</scope>
    <source>
        <strain evidence="11">SL3-2-4</strain>
    </source>
</reference>
<dbReference type="InterPro" id="IPR001250">
    <property type="entry name" value="Man6P_Isoase-1"/>
</dbReference>
<dbReference type="PRINTS" id="PR00714">
    <property type="entry name" value="MAN6PISMRASE"/>
</dbReference>
<dbReference type="GO" id="GO:0005975">
    <property type="term" value="P:carbohydrate metabolic process"/>
    <property type="evidence" value="ECO:0007669"/>
    <property type="project" value="InterPro"/>
</dbReference>
<evidence type="ECO:0000313" key="10">
    <source>
        <dbReference type="EMBL" id="GDY31308.1"/>
    </source>
</evidence>
<dbReference type="OrthoDB" id="9792649at2"/>
<gene>
    <name evidence="10" type="primary">manA_1</name>
    <name evidence="10" type="ORF">GTS_29410</name>
</gene>
<dbReference type="AlphaFoldDB" id="A0A4D4J9F8"/>
<dbReference type="PANTHER" id="PTHR10309:SF0">
    <property type="entry name" value="MANNOSE-6-PHOSPHATE ISOMERASE"/>
    <property type="match status" value="1"/>
</dbReference>
<keyword evidence="6 10" id="KW-0413">Isomerase</keyword>
<comment type="similarity">
    <text evidence="2">Belongs to the mannose-6-phosphate isomerase type 1 family.</text>
</comment>
<evidence type="ECO:0000256" key="2">
    <source>
        <dbReference type="ARBA" id="ARBA00010772"/>
    </source>
</evidence>
<evidence type="ECO:0000256" key="5">
    <source>
        <dbReference type="ARBA" id="ARBA00022833"/>
    </source>
</evidence>
<comment type="caution">
    <text evidence="10">The sequence shown here is derived from an EMBL/GenBank/DDBJ whole genome shotgun (WGS) entry which is preliminary data.</text>
</comment>
<keyword evidence="5 8" id="KW-0862">Zinc</keyword>
<dbReference type="RefSeq" id="WP_137814387.1">
    <property type="nucleotide sequence ID" value="NZ_BJFL01000013.1"/>
</dbReference>
<feature type="binding site" evidence="8">
    <location>
        <position position="264"/>
    </location>
    <ligand>
        <name>Zn(2+)</name>
        <dbReference type="ChEBI" id="CHEBI:29105"/>
    </ligand>
</feature>
<organism evidence="10 11">
    <name type="scientific">Gandjariella thermophila</name>
    <dbReference type="NCBI Taxonomy" id="1931992"/>
    <lineage>
        <taxon>Bacteria</taxon>
        <taxon>Bacillati</taxon>
        <taxon>Actinomycetota</taxon>
        <taxon>Actinomycetes</taxon>
        <taxon>Pseudonocardiales</taxon>
        <taxon>Pseudonocardiaceae</taxon>
        <taxon>Gandjariella</taxon>
    </lineage>
</organism>
<dbReference type="InterPro" id="IPR011051">
    <property type="entry name" value="RmlC_Cupin_sf"/>
</dbReference>
<dbReference type="NCBIfam" id="TIGR00218">
    <property type="entry name" value="manA"/>
    <property type="match status" value="1"/>
</dbReference>
<dbReference type="SUPFAM" id="SSF51182">
    <property type="entry name" value="RmlC-like cupins"/>
    <property type="match status" value="1"/>
</dbReference>
<feature type="binding site" evidence="8">
    <location>
        <position position="98"/>
    </location>
    <ligand>
        <name>Zn(2+)</name>
        <dbReference type="ChEBI" id="CHEBI:29105"/>
    </ligand>
</feature>
<dbReference type="Pfam" id="PF20511">
    <property type="entry name" value="PMI_typeI_cat"/>
    <property type="match status" value="1"/>
</dbReference>
<sequence>MELLRNAVRPYAWGSRTAIADLLGKQVPAPHPEAELWLGAHPGDPSRLLRPDGTEVSLLEVVSADPIGQLGPECARRWDGRLPFLLKVLAADEPLSLQAHPSARQAAEGFAREEAAGIPRDAANRNYPDPTAKPELVCALTEFDALAGFRDPHRTVDLLRSLDVPDLAVYTELLAAQPDADGLRALFTTWITLPQPALDGLLPQVLDACVLHVKEHGDFDLECRTVLELGEAYPGDAGVLAALLLNRIVLQPGEATYMPAGNLHAYLRGTCVEILANSDNILRCGLTPKHVDVPELLRVLDFACGDMPVLRGEPVAPHLYVYRTPAREFELSRMEWPDGHGGRPVRAEHRGPQILLCTAGSVRLASEGGPELCLHRGQSVWLPATDPAVLVSPAGGGAAQVFRATAGTGS</sequence>
<proteinExistence type="inferred from homology"/>
<evidence type="ECO:0000256" key="3">
    <source>
        <dbReference type="ARBA" id="ARBA00011956"/>
    </source>
</evidence>
<evidence type="ECO:0000256" key="1">
    <source>
        <dbReference type="ARBA" id="ARBA00000757"/>
    </source>
</evidence>
<dbReference type="PIRSF" id="PIRSF001480">
    <property type="entry name" value="Mannose-6-phosphate_isomerase"/>
    <property type="match status" value="1"/>
</dbReference>
<dbReference type="GO" id="GO:0009298">
    <property type="term" value="P:GDP-mannose biosynthetic process"/>
    <property type="evidence" value="ECO:0007669"/>
    <property type="project" value="InterPro"/>
</dbReference>
<dbReference type="CDD" id="cd07011">
    <property type="entry name" value="cupin_PMI_type_I_N"/>
    <property type="match status" value="1"/>
</dbReference>
<name>A0A4D4J9F8_9PSEU</name>
<evidence type="ECO:0000256" key="6">
    <source>
        <dbReference type="ARBA" id="ARBA00023235"/>
    </source>
</evidence>
<evidence type="ECO:0000256" key="7">
    <source>
        <dbReference type="PIRSR" id="PIRSR001480-1"/>
    </source>
</evidence>
<dbReference type="PANTHER" id="PTHR10309">
    <property type="entry name" value="MANNOSE-6-PHOSPHATE ISOMERASE"/>
    <property type="match status" value="1"/>
</dbReference>
<evidence type="ECO:0000256" key="4">
    <source>
        <dbReference type="ARBA" id="ARBA00022723"/>
    </source>
</evidence>
<dbReference type="EC" id="5.3.1.8" evidence="3"/>
<dbReference type="Gene3D" id="1.10.441.10">
    <property type="entry name" value="Phosphomannose Isomerase, domain 2"/>
    <property type="match status" value="1"/>
</dbReference>
<dbReference type="InterPro" id="IPR016305">
    <property type="entry name" value="Mannose-6-P_Isomerase"/>
</dbReference>